<reference evidence="1" key="1">
    <citation type="journal article" date="2023" name="G3 (Bethesda)">
        <title>A reference genome for the long-term kleptoplast-retaining sea slug Elysia crispata morphotype clarki.</title>
        <authorList>
            <person name="Eastman K.E."/>
            <person name="Pendleton A.L."/>
            <person name="Shaikh M.A."/>
            <person name="Suttiyut T."/>
            <person name="Ogas R."/>
            <person name="Tomko P."/>
            <person name="Gavelis G."/>
            <person name="Widhalm J.R."/>
            <person name="Wisecaver J.H."/>
        </authorList>
    </citation>
    <scope>NUCLEOTIDE SEQUENCE</scope>
    <source>
        <strain evidence="1">ECLA1</strain>
    </source>
</reference>
<organism evidence="1 2">
    <name type="scientific">Elysia crispata</name>
    <name type="common">lettuce slug</name>
    <dbReference type="NCBI Taxonomy" id="231223"/>
    <lineage>
        <taxon>Eukaryota</taxon>
        <taxon>Metazoa</taxon>
        <taxon>Spiralia</taxon>
        <taxon>Lophotrochozoa</taxon>
        <taxon>Mollusca</taxon>
        <taxon>Gastropoda</taxon>
        <taxon>Heterobranchia</taxon>
        <taxon>Euthyneura</taxon>
        <taxon>Panpulmonata</taxon>
        <taxon>Sacoglossa</taxon>
        <taxon>Placobranchoidea</taxon>
        <taxon>Plakobranchidae</taxon>
        <taxon>Elysia</taxon>
    </lineage>
</organism>
<sequence length="74" mass="8539">MVSYFFVLPDFIRRLAYEMLFIERNDKSRPPSSLGTVVYGFKVRQLCEMDLALGALHVALLEKFYAYKIAADSL</sequence>
<dbReference type="Proteomes" id="UP001283361">
    <property type="component" value="Unassembled WGS sequence"/>
</dbReference>
<name>A0AAE1B296_9GAST</name>
<evidence type="ECO:0000313" key="1">
    <source>
        <dbReference type="EMBL" id="KAK3798365.1"/>
    </source>
</evidence>
<dbReference type="EMBL" id="JAWDGP010000692">
    <property type="protein sequence ID" value="KAK3798365.1"/>
    <property type="molecule type" value="Genomic_DNA"/>
</dbReference>
<protein>
    <submittedName>
        <fullName evidence="1">Uncharacterized protein</fullName>
    </submittedName>
</protein>
<accession>A0AAE1B296</accession>
<dbReference type="AlphaFoldDB" id="A0AAE1B296"/>
<gene>
    <name evidence="1" type="ORF">RRG08_063376</name>
</gene>
<comment type="caution">
    <text evidence="1">The sequence shown here is derived from an EMBL/GenBank/DDBJ whole genome shotgun (WGS) entry which is preliminary data.</text>
</comment>
<evidence type="ECO:0000313" key="2">
    <source>
        <dbReference type="Proteomes" id="UP001283361"/>
    </source>
</evidence>
<proteinExistence type="predicted"/>
<keyword evidence="2" id="KW-1185">Reference proteome</keyword>